<feature type="transmembrane region" description="Helical" evidence="8">
    <location>
        <begin position="140"/>
        <end position="163"/>
    </location>
</feature>
<comment type="subcellular location">
    <subcellularLocation>
        <location evidence="1">Cell membrane</location>
    </subcellularLocation>
</comment>
<evidence type="ECO:0000259" key="9">
    <source>
        <dbReference type="Pfam" id="PF18967"/>
    </source>
</evidence>
<name>A0ABT0P325_9ACTN</name>
<keyword evidence="4" id="KW-0547">Nucleotide-binding</keyword>
<keyword evidence="11" id="KW-1185">Reference proteome</keyword>
<organism evidence="10 11">
    <name type="scientific">Streptomyces lavenduligriseus</name>
    <dbReference type="NCBI Taxonomy" id="67315"/>
    <lineage>
        <taxon>Bacteria</taxon>
        <taxon>Bacillati</taxon>
        <taxon>Actinomycetota</taxon>
        <taxon>Actinomycetes</taxon>
        <taxon>Kitasatosporales</taxon>
        <taxon>Streptomycetaceae</taxon>
        <taxon>Streptomyces</taxon>
    </lineage>
</organism>
<accession>A0ABT0P325</accession>
<evidence type="ECO:0000256" key="8">
    <source>
        <dbReference type="SAM" id="Phobius"/>
    </source>
</evidence>
<evidence type="ECO:0000313" key="11">
    <source>
        <dbReference type="Proteomes" id="UP001202052"/>
    </source>
</evidence>
<feature type="domain" description="Pycsar effector protein" evidence="9">
    <location>
        <begin position="21"/>
        <end position="162"/>
    </location>
</feature>
<keyword evidence="6" id="KW-0051">Antiviral defense</keyword>
<keyword evidence="3 8" id="KW-0812">Transmembrane</keyword>
<dbReference type="Pfam" id="PF18967">
    <property type="entry name" value="PycTM"/>
    <property type="match status" value="1"/>
</dbReference>
<sequence length="164" mass="16953">MTLSTSPDTSPLASCAPGKTLDAACADVEAKISRCDNKASLLLAFDGAVLAGLAGVSDQDLALPAQLVGGAAVLALAIAAVLLLLVVRPNLGGRGRIIREGFSCWAQMSEDDLLHAMHQDTRLTRVRTLSIMALNKFQRLARAVDVILVALALLLVAAVLAVAG</sequence>
<evidence type="ECO:0000256" key="7">
    <source>
        <dbReference type="ARBA" id="ARBA00023136"/>
    </source>
</evidence>
<dbReference type="RefSeq" id="WP_249492862.1">
    <property type="nucleotide sequence ID" value="NZ_JAMCCK010000057.1"/>
</dbReference>
<reference evidence="10 11" key="1">
    <citation type="submission" date="2022-05" db="EMBL/GenBank/DDBJ databases">
        <title>Genome Resource of Streptomyces lavenduligriseus GA1-1, a Strain with Broad-Spectrum Antifungal Activity against Phytopathogenic Fungi.</title>
        <authorList>
            <person name="Qi D."/>
        </authorList>
    </citation>
    <scope>NUCLEOTIDE SEQUENCE [LARGE SCALE GENOMIC DNA]</scope>
    <source>
        <strain evidence="10 11">GA1-1</strain>
    </source>
</reference>
<proteinExistence type="predicted"/>
<evidence type="ECO:0000256" key="5">
    <source>
        <dbReference type="ARBA" id="ARBA00022989"/>
    </source>
</evidence>
<evidence type="ECO:0000256" key="4">
    <source>
        <dbReference type="ARBA" id="ARBA00022741"/>
    </source>
</evidence>
<keyword evidence="7 8" id="KW-0472">Membrane</keyword>
<evidence type="ECO:0000256" key="2">
    <source>
        <dbReference type="ARBA" id="ARBA00022475"/>
    </source>
</evidence>
<feature type="transmembrane region" description="Helical" evidence="8">
    <location>
        <begin position="63"/>
        <end position="87"/>
    </location>
</feature>
<gene>
    <name evidence="10" type="ORF">M4438_32450</name>
</gene>
<keyword evidence="2" id="KW-1003">Cell membrane</keyword>
<dbReference type="Proteomes" id="UP001202052">
    <property type="component" value="Unassembled WGS sequence"/>
</dbReference>
<dbReference type="InterPro" id="IPR043760">
    <property type="entry name" value="PycTM_dom"/>
</dbReference>
<evidence type="ECO:0000256" key="6">
    <source>
        <dbReference type="ARBA" id="ARBA00023118"/>
    </source>
</evidence>
<evidence type="ECO:0000256" key="3">
    <source>
        <dbReference type="ARBA" id="ARBA00022692"/>
    </source>
</evidence>
<evidence type="ECO:0000313" key="10">
    <source>
        <dbReference type="EMBL" id="MCL3998163.1"/>
    </source>
</evidence>
<dbReference type="EMBL" id="JAMCCK010000057">
    <property type="protein sequence ID" value="MCL3998163.1"/>
    <property type="molecule type" value="Genomic_DNA"/>
</dbReference>
<protein>
    <submittedName>
        <fullName evidence="10">DUF5706 domain-containing protein</fullName>
    </submittedName>
</protein>
<evidence type="ECO:0000256" key="1">
    <source>
        <dbReference type="ARBA" id="ARBA00004236"/>
    </source>
</evidence>
<keyword evidence="5 8" id="KW-1133">Transmembrane helix</keyword>
<comment type="caution">
    <text evidence="10">The sequence shown here is derived from an EMBL/GenBank/DDBJ whole genome shotgun (WGS) entry which is preliminary data.</text>
</comment>